<gene>
    <name evidence="1" type="primary">AVEN_229779_1</name>
    <name evidence="1" type="ORF">TNCT_77691</name>
</gene>
<dbReference type="EMBL" id="BMAO01027384">
    <property type="protein sequence ID" value="GFR16408.1"/>
    <property type="molecule type" value="Genomic_DNA"/>
</dbReference>
<evidence type="ECO:0000313" key="2">
    <source>
        <dbReference type="Proteomes" id="UP000887116"/>
    </source>
</evidence>
<dbReference type="Proteomes" id="UP000887116">
    <property type="component" value="Unassembled WGS sequence"/>
</dbReference>
<dbReference type="AlphaFoldDB" id="A0A8X6H3P0"/>
<evidence type="ECO:0000313" key="1">
    <source>
        <dbReference type="EMBL" id="GFR16408.1"/>
    </source>
</evidence>
<sequence length="233" mass="27037">MDIKKIQAPVTRAATEVTNVIKIELDSENESSDLIELLAKLLNKEKQLENFDKENTCEYGEQVFTFTCESELNTTAVINLTKYSSLQKLLRVTGCVLGFVHNIRNRLNKRRNELWAEEIKGAENFWIRLVQRDAFAEVNCLLKSKLIFKTSVILEFNPFLDTDELLRVGGRLQKSKFTYLQKHLIILPAKHYFVNLIVRDSHNKVFSGGISETLLEIRERFWLIKGKETVKPF</sequence>
<organism evidence="1 2">
    <name type="scientific">Trichonephila clavata</name>
    <name type="common">Joro spider</name>
    <name type="synonym">Nephila clavata</name>
    <dbReference type="NCBI Taxonomy" id="2740835"/>
    <lineage>
        <taxon>Eukaryota</taxon>
        <taxon>Metazoa</taxon>
        <taxon>Ecdysozoa</taxon>
        <taxon>Arthropoda</taxon>
        <taxon>Chelicerata</taxon>
        <taxon>Arachnida</taxon>
        <taxon>Araneae</taxon>
        <taxon>Araneomorphae</taxon>
        <taxon>Entelegynae</taxon>
        <taxon>Araneoidea</taxon>
        <taxon>Nephilidae</taxon>
        <taxon>Trichonephila</taxon>
    </lineage>
</organism>
<dbReference type="PANTHER" id="PTHR47331:SF5">
    <property type="entry name" value="RIBONUCLEASE H"/>
    <property type="match status" value="1"/>
</dbReference>
<name>A0A8X6H3P0_TRICU</name>
<reference evidence="1" key="1">
    <citation type="submission" date="2020-07" db="EMBL/GenBank/DDBJ databases">
        <title>Multicomponent nature underlies the extraordinary mechanical properties of spider dragline silk.</title>
        <authorList>
            <person name="Kono N."/>
            <person name="Nakamura H."/>
            <person name="Mori M."/>
            <person name="Yoshida Y."/>
            <person name="Ohtoshi R."/>
            <person name="Malay A.D."/>
            <person name="Moran D.A.P."/>
            <person name="Tomita M."/>
            <person name="Numata K."/>
            <person name="Arakawa K."/>
        </authorList>
    </citation>
    <scope>NUCLEOTIDE SEQUENCE</scope>
</reference>
<dbReference type="OrthoDB" id="8958038at2759"/>
<protein>
    <submittedName>
        <fullName evidence="1">Integrase catalytic domain-containing protein</fullName>
    </submittedName>
</protein>
<accession>A0A8X6H3P0</accession>
<keyword evidence="2" id="KW-1185">Reference proteome</keyword>
<dbReference type="PANTHER" id="PTHR47331">
    <property type="entry name" value="PHD-TYPE DOMAIN-CONTAINING PROTEIN"/>
    <property type="match status" value="1"/>
</dbReference>
<proteinExistence type="predicted"/>
<comment type="caution">
    <text evidence="1">The sequence shown here is derived from an EMBL/GenBank/DDBJ whole genome shotgun (WGS) entry which is preliminary data.</text>
</comment>